<accession>A0A1F8DY33</accession>
<gene>
    <name evidence="1" type="ORF">A2372_03560</name>
</gene>
<reference evidence="1 2" key="1">
    <citation type="journal article" date="2016" name="Nat. Commun.">
        <title>Thousands of microbial genomes shed light on interconnected biogeochemical processes in an aquifer system.</title>
        <authorList>
            <person name="Anantharaman K."/>
            <person name="Brown C.T."/>
            <person name="Hug L.A."/>
            <person name="Sharon I."/>
            <person name="Castelle C.J."/>
            <person name="Probst A.J."/>
            <person name="Thomas B.C."/>
            <person name="Singh A."/>
            <person name="Wilkins M.J."/>
            <person name="Karaoz U."/>
            <person name="Brodie E.L."/>
            <person name="Williams K.H."/>
            <person name="Hubbard S.S."/>
            <person name="Banfield J.F."/>
        </authorList>
    </citation>
    <scope>NUCLEOTIDE SEQUENCE [LARGE SCALE GENOMIC DNA]</scope>
</reference>
<dbReference type="InterPro" id="IPR019621">
    <property type="entry name" value="DUF2491"/>
</dbReference>
<dbReference type="EMBL" id="MGIT01000002">
    <property type="protein sequence ID" value="OGM92898.1"/>
    <property type="molecule type" value="Genomic_DNA"/>
</dbReference>
<evidence type="ECO:0000313" key="1">
    <source>
        <dbReference type="EMBL" id="OGM92898.1"/>
    </source>
</evidence>
<organism evidence="1 2">
    <name type="scientific">Candidatus Wolfebacteria bacterium RIFOXYB1_FULL_54_12</name>
    <dbReference type="NCBI Taxonomy" id="1802559"/>
    <lineage>
        <taxon>Bacteria</taxon>
        <taxon>Candidatus Wolfeibacteriota</taxon>
    </lineage>
</organism>
<comment type="caution">
    <text evidence="1">The sequence shown here is derived from an EMBL/GenBank/DDBJ whole genome shotgun (WGS) entry which is preliminary data.</text>
</comment>
<dbReference type="AlphaFoldDB" id="A0A1F8DY33"/>
<dbReference type="STRING" id="1802559.A2372_03560"/>
<dbReference type="Pfam" id="PF10679">
    <property type="entry name" value="DUF2491"/>
    <property type="match status" value="1"/>
</dbReference>
<dbReference type="Proteomes" id="UP000176422">
    <property type="component" value="Unassembled WGS sequence"/>
</dbReference>
<evidence type="ECO:0000313" key="2">
    <source>
        <dbReference type="Proteomes" id="UP000176422"/>
    </source>
</evidence>
<sequence length="234" mass="26362">MIAKLLAAITKKKAANSTLFGEKPKVRIDESWPLGIKLGRTVVLEQTPFLLADNSEVKFPGEDNVIKAVGIAEPAIAEGVKVFRIYLQKVAGEEESVLQISVDKKTDEVLESILYRLAWEIFPASSEEVALWMNEENGMLGWKDMKTPTENKYERVTPFANKDMVKPFPWREHFTDDPHIANILHIDYGSVVYGRELNEQTTEYLLVSKVEEEGSTSIKIYAGITIDSGFIKIL</sequence>
<evidence type="ECO:0008006" key="3">
    <source>
        <dbReference type="Google" id="ProtNLM"/>
    </source>
</evidence>
<proteinExistence type="predicted"/>
<protein>
    <recommendedName>
        <fullName evidence="3">DUF2491 domain-containing protein</fullName>
    </recommendedName>
</protein>
<name>A0A1F8DY33_9BACT</name>